<dbReference type="OrthoDB" id="9803884at2"/>
<dbReference type="EC" id="6.1.1.7" evidence="11"/>
<feature type="domain" description="Alanyl-transfer RNA synthetases family profile" evidence="13">
    <location>
        <begin position="1"/>
        <end position="735"/>
    </location>
</feature>
<dbReference type="InterPro" id="IPR045864">
    <property type="entry name" value="aa-tRNA-synth_II/BPL/LPL"/>
</dbReference>
<dbReference type="Gene3D" id="3.30.930.10">
    <property type="entry name" value="Bira Bifunctional Protein, Domain 2"/>
    <property type="match status" value="1"/>
</dbReference>
<keyword evidence="8 11" id="KW-0694">RNA-binding</keyword>
<dbReference type="InterPro" id="IPR002318">
    <property type="entry name" value="Ala-tRNA-lgiase_IIc"/>
</dbReference>
<evidence type="ECO:0000256" key="12">
    <source>
        <dbReference type="SAM" id="Coils"/>
    </source>
</evidence>
<keyword evidence="3 11" id="KW-0436">Ligase</keyword>
<dbReference type="InterPro" id="IPR012947">
    <property type="entry name" value="tRNA_SAD"/>
</dbReference>
<keyword evidence="15" id="KW-1185">Reference proteome</keyword>
<proteinExistence type="inferred from homology"/>
<dbReference type="Gene3D" id="2.40.30.130">
    <property type="match status" value="1"/>
</dbReference>
<dbReference type="InterPro" id="IPR018164">
    <property type="entry name" value="Ala-tRNA-synth_IIc_N"/>
</dbReference>
<dbReference type="GO" id="GO:0000049">
    <property type="term" value="F:tRNA binding"/>
    <property type="evidence" value="ECO:0007669"/>
    <property type="project" value="UniProtKB-KW"/>
</dbReference>
<name>A0A5B8V4T1_9SPHI</name>
<dbReference type="SUPFAM" id="SSF55186">
    <property type="entry name" value="ThrRS/AlaRS common domain"/>
    <property type="match status" value="1"/>
</dbReference>
<dbReference type="GO" id="GO:0008270">
    <property type="term" value="F:zinc ion binding"/>
    <property type="evidence" value="ECO:0007669"/>
    <property type="project" value="UniProtKB-UniRule"/>
</dbReference>
<dbReference type="InterPro" id="IPR018163">
    <property type="entry name" value="Thr/Ala-tRNA-synth_IIc_edit"/>
</dbReference>
<evidence type="ECO:0000259" key="13">
    <source>
        <dbReference type="PROSITE" id="PS50860"/>
    </source>
</evidence>
<keyword evidence="12" id="KW-0175">Coiled coil</keyword>
<gene>
    <name evidence="11 14" type="primary">alaS</name>
    <name evidence="14" type="ORF">FRZ54_19025</name>
</gene>
<organism evidence="14 15">
    <name type="scientific">Mucilaginibacter ginsenosidivorans</name>
    <dbReference type="NCBI Taxonomy" id="398053"/>
    <lineage>
        <taxon>Bacteria</taxon>
        <taxon>Pseudomonadati</taxon>
        <taxon>Bacteroidota</taxon>
        <taxon>Sphingobacteriia</taxon>
        <taxon>Sphingobacteriales</taxon>
        <taxon>Sphingobacteriaceae</taxon>
        <taxon>Mucilaginibacter</taxon>
    </lineage>
</organism>
<feature type="binding site" evidence="11">
    <location>
        <position position="692"/>
    </location>
    <ligand>
        <name>Zn(2+)</name>
        <dbReference type="ChEBI" id="CHEBI:29105"/>
    </ligand>
</feature>
<dbReference type="GO" id="GO:0005524">
    <property type="term" value="F:ATP binding"/>
    <property type="evidence" value="ECO:0007669"/>
    <property type="project" value="UniProtKB-UniRule"/>
</dbReference>
<evidence type="ECO:0000256" key="7">
    <source>
        <dbReference type="ARBA" id="ARBA00022840"/>
    </source>
</evidence>
<dbReference type="GO" id="GO:0004813">
    <property type="term" value="F:alanine-tRNA ligase activity"/>
    <property type="evidence" value="ECO:0007669"/>
    <property type="project" value="UniProtKB-UniRule"/>
</dbReference>
<dbReference type="SMART" id="SM00863">
    <property type="entry name" value="tRNA_SAD"/>
    <property type="match status" value="1"/>
</dbReference>
<keyword evidence="9 11" id="KW-0648">Protein biosynthesis</keyword>
<dbReference type="PANTHER" id="PTHR11777:SF9">
    <property type="entry name" value="ALANINE--TRNA LIGASE, CYTOPLASMIC"/>
    <property type="match status" value="1"/>
</dbReference>
<evidence type="ECO:0000256" key="8">
    <source>
        <dbReference type="ARBA" id="ARBA00022884"/>
    </source>
</evidence>
<evidence type="ECO:0000256" key="3">
    <source>
        <dbReference type="ARBA" id="ARBA00022598"/>
    </source>
</evidence>
<keyword evidence="7 11" id="KW-0067">ATP-binding</keyword>
<evidence type="ECO:0000256" key="10">
    <source>
        <dbReference type="ARBA" id="ARBA00023146"/>
    </source>
</evidence>
<evidence type="ECO:0000256" key="9">
    <source>
        <dbReference type="ARBA" id="ARBA00022917"/>
    </source>
</evidence>
<dbReference type="PRINTS" id="PR00980">
    <property type="entry name" value="TRNASYNTHALA"/>
</dbReference>
<dbReference type="PANTHER" id="PTHR11777">
    <property type="entry name" value="ALANYL-TRNA SYNTHETASE"/>
    <property type="match status" value="1"/>
</dbReference>
<evidence type="ECO:0000256" key="1">
    <source>
        <dbReference type="ARBA" id="ARBA00008226"/>
    </source>
</evidence>
<dbReference type="PROSITE" id="PS50860">
    <property type="entry name" value="AA_TRNA_LIGASE_II_ALA"/>
    <property type="match status" value="1"/>
</dbReference>
<dbReference type="Pfam" id="PF07973">
    <property type="entry name" value="tRNA_SAD"/>
    <property type="match status" value="1"/>
</dbReference>
<keyword evidence="4 11" id="KW-0479">Metal-binding</keyword>
<dbReference type="EMBL" id="CP042436">
    <property type="protein sequence ID" value="QEC65721.1"/>
    <property type="molecule type" value="Genomic_DNA"/>
</dbReference>
<dbReference type="FunFam" id="3.30.980.10:FF:000004">
    <property type="entry name" value="Alanine--tRNA ligase, cytoplasmic"/>
    <property type="match status" value="1"/>
</dbReference>
<dbReference type="InterPro" id="IPR018165">
    <property type="entry name" value="Ala-tRNA-synth_IIc_core"/>
</dbReference>
<comment type="function">
    <text evidence="11">Catalyzes the attachment of alanine to tRNA(Ala) in a two-step reaction: alanine is first activated by ATP to form Ala-AMP and then transferred to the acceptor end of tRNA(Ala). Also edits incorrectly charged Ser-tRNA(Ala) and Gly-tRNA(Ala) via its editing domain.</text>
</comment>
<dbReference type="SUPFAM" id="SSF55681">
    <property type="entry name" value="Class II aaRS and biotin synthetases"/>
    <property type="match status" value="1"/>
</dbReference>
<accession>A0A5B8V4T1</accession>
<dbReference type="RefSeq" id="WP_147034541.1">
    <property type="nucleotide sequence ID" value="NZ_CP042436.1"/>
</dbReference>
<sequence length="899" mass="101067">MTASEIRKAFLDFFASKGHQIVPSAPIVVKNDPTLMFTNAGMNQFKDIFLGEAPAKYKRVADTQRCLRVSGKHNDLEEVGIDTYHHTMFEMLGNWSFGDYFKKEAIEWSWELLTDVYKIDKDRLYVTIFEGDEKEGLPKDQEAYDYWKQYVPEDHILLGNKKDNFWEMGETGPCGPCSEIHYDNRTDEERQKVSGATLVNADDPQVIEIWNNVFMQFNRLKDGSLQPLPAKHVDTGMGFERLVRVLQRKSSNYDTDVFQQLIQFIAEKSKKTYNSSGIPGDTDWNTAVAMRVLADHVRAVSFTIADGQLPSNNKAGYVIRRILRRAVRYQYQYLGFKEPFLNTLVPILAGQFKGVFDELWSQKDFVQRVVLEEETAFLRTLEQGIKKFEEYTTVNRQGSNSAAVYRDADVIQSLRNELDGKFAFELSDTYGFPIDLTELMTREIGWTVDMEGFNQALAEQKNRSRAATAIDTGDWVIVKDDDSIAFTGYDELETISHITKYRKVSAKGKEQYQIVLDKTPFYAESGGQVGDTGQLVFPDGEIIQVTDTKKENALIVHFVDNMPSDKAIGDALTAIVDPERRNSIQENHSATHLLHAALKQVLGSHVNQKGSLVNNEYLRFDFSHFAKVTDEELARIEAIVNEKVRENIPLKEERNVAYQVAITSGVTALFGEKYGEYVRVITFDDAFSKELCGGTHVKATGQIGYFKIISESAVAAGVRRVEAITGIGAENYINEQSKLIHQLKELLKNPKDIGKSIETLLEENNKLKKELEKSVLEKSSGLKNELAKKVQDINGISFIAEKVTLPNADAVKNLAYQLKDIVPNLFLVLGADIEGKPNLTVMISENLVKDKGLNAGNIIRELAKEIQGGGGGQPFYATAGGKDVSGLDKALEKAKDFIK</sequence>
<dbReference type="InterPro" id="IPR003156">
    <property type="entry name" value="DHHA1_dom"/>
</dbReference>
<dbReference type="GO" id="GO:0002161">
    <property type="term" value="F:aminoacyl-tRNA deacylase activity"/>
    <property type="evidence" value="ECO:0007669"/>
    <property type="project" value="TreeGrafter"/>
</dbReference>
<dbReference type="Pfam" id="PF02272">
    <property type="entry name" value="DHHA1"/>
    <property type="match status" value="1"/>
</dbReference>
<keyword evidence="10 11" id="KW-0030">Aminoacyl-tRNA synthetase</keyword>
<evidence type="ECO:0000256" key="5">
    <source>
        <dbReference type="ARBA" id="ARBA00022741"/>
    </source>
</evidence>
<comment type="domain">
    <text evidence="11">Consists of three domains; the N-terminal catalytic domain, the editing domain and the C-terminal C-Ala domain. The editing domain removes incorrectly charged amino acids, while the C-Ala domain, along with tRNA(Ala), serves as a bridge to cooperatively bring together the editing and aminoacylation centers thus stimulating deacylation of misacylated tRNAs.</text>
</comment>
<dbReference type="HAMAP" id="MF_00036_B">
    <property type="entry name" value="Ala_tRNA_synth_B"/>
    <property type="match status" value="1"/>
</dbReference>
<protein>
    <recommendedName>
        <fullName evidence="11">Alanine--tRNA ligase</fullName>
        <ecNumber evidence="11">6.1.1.7</ecNumber>
    </recommendedName>
    <alternativeName>
        <fullName evidence="11">Alanyl-tRNA synthetase</fullName>
        <shortName evidence="11">AlaRS</shortName>
    </alternativeName>
</protein>
<comment type="cofactor">
    <cofactor evidence="11">
        <name>Zn(2+)</name>
        <dbReference type="ChEBI" id="CHEBI:29105"/>
    </cofactor>
    <text evidence="11">Binds 1 zinc ion per subunit.</text>
</comment>
<evidence type="ECO:0000313" key="14">
    <source>
        <dbReference type="EMBL" id="QEC65721.1"/>
    </source>
</evidence>
<dbReference type="Gene3D" id="3.30.54.20">
    <property type="match status" value="1"/>
</dbReference>
<comment type="catalytic activity">
    <reaction evidence="11">
        <text>tRNA(Ala) + L-alanine + ATP = L-alanyl-tRNA(Ala) + AMP + diphosphate</text>
        <dbReference type="Rhea" id="RHEA:12540"/>
        <dbReference type="Rhea" id="RHEA-COMP:9657"/>
        <dbReference type="Rhea" id="RHEA-COMP:9923"/>
        <dbReference type="ChEBI" id="CHEBI:30616"/>
        <dbReference type="ChEBI" id="CHEBI:33019"/>
        <dbReference type="ChEBI" id="CHEBI:57972"/>
        <dbReference type="ChEBI" id="CHEBI:78442"/>
        <dbReference type="ChEBI" id="CHEBI:78497"/>
        <dbReference type="ChEBI" id="CHEBI:456215"/>
        <dbReference type="EC" id="6.1.1.7"/>
    </reaction>
</comment>
<dbReference type="GO" id="GO:0005737">
    <property type="term" value="C:cytoplasm"/>
    <property type="evidence" value="ECO:0007669"/>
    <property type="project" value="UniProtKB-SubCell"/>
</dbReference>
<evidence type="ECO:0000256" key="6">
    <source>
        <dbReference type="ARBA" id="ARBA00022833"/>
    </source>
</evidence>
<feature type="binding site" evidence="11">
    <location>
        <position position="588"/>
    </location>
    <ligand>
        <name>Zn(2+)</name>
        <dbReference type="ChEBI" id="CHEBI:29105"/>
    </ligand>
</feature>
<comment type="subcellular location">
    <subcellularLocation>
        <location evidence="11">Cytoplasm</location>
    </subcellularLocation>
</comment>
<evidence type="ECO:0000256" key="11">
    <source>
        <dbReference type="HAMAP-Rule" id="MF_00036"/>
    </source>
</evidence>
<feature type="binding site" evidence="11">
    <location>
        <position position="696"/>
    </location>
    <ligand>
        <name>Zn(2+)</name>
        <dbReference type="ChEBI" id="CHEBI:29105"/>
    </ligand>
</feature>
<dbReference type="InterPro" id="IPR050058">
    <property type="entry name" value="Ala-tRNA_ligase"/>
</dbReference>
<evidence type="ECO:0000256" key="4">
    <source>
        <dbReference type="ARBA" id="ARBA00022723"/>
    </source>
</evidence>
<dbReference type="InterPro" id="IPR018162">
    <property type="entry name" value="Ala-tRNA-ligase_IIc_anticod-bd"/>
</dbReference>
<dbReference type="Gene3D" id="3.10.310.40">
    <property type="match status" value="1"/>
</dbReference>
<dbReference type="FunFam" id="3.30.930.10:FF:000011">
    <property type="entry name" value="Alanine--tRNA ligase, cytoplasmic"/>
    <property type="match status" value="1"/>
</dbReference>
<reference evidence="14 15" key="1">
    <citation type="journal article" date="2017" name="Curr. Microbiol.">
        <title>Mucilaginibacter ginsenosidivorans sp. nov., Isolated from Soil of Ginseng Field.</title>
        <authorList>
            <person name="Kim M.M."/>
            <person name="Siddiqi M.Z."/>
            <person name="Im W.T."/>
        </authorList>
    </citation>
    <scope>NUCLEOTIDE SEQUENCE [LARGE SCALE GENOMIC DNA]</scope>
    <source>
        <strain evidence="14 15">Gsoil 3017</strain>
    </source>
</reference>
<dbReference type="Proteomes" id="UP000321479">
    <property type="component" value="Chromosome"/>
</dbReference>
<keyword evidence="2 11" id="KW-0820">tRNA-binding</keyword>
<dbReference type="KEGG" id="mgin:FRZ54_19025"/>
<feature type="coiled-coil region" evidence="12">
    <location>
        <begin position="729"/>
        <end position="777"/>
    </location>
</feature>
<dbReference type="Gene3D" id="3.30.980.10">
    <property type="entry name" value="Threonyl-trna Synthetase, Chain A, domain 2"/>
    <property type="match status" value="1"/>
</dbReference>
<comment type="similarity">
    <text evidence="1 11">Belongs to the class-II aminoacyl-tRNA synthetase family.</text>
</comment>
<dbReference type="InterPro" id="IPR009000">
    <property type="entry name" value="Transl_B-barrel_sf"/>
</dbReference>
<keyword evidence="5 11" id="KW-0547">Nucleotide-binding</keyword>
<dbReference type="SUPFAM" id="SSF101353">
    <property type="entry name" value="Putative anticodon-binding domain of alanyl-tRNA synthetase (AlaRS)"/>
    <property type="match status" value="1"/>
</dbReference>
<dbReference type="AlphaFoldDB" id="A0A5B8V4T1"/>
<dbReference type="Pfam" id="PF01411">
    <property type="entry name" value="tRNA-synt_2c"/>
    <property type="match status" value="1"/>
</dbReference>
<dbReference type="GO" id="GO:0006419">
    <property type="term" value="P:alanyl-tRNA aminoacylation"/>
    <property type="evidence" value="ECO:0007669"/>
    <property type="project" value="UniProtKB-UniRule"/>
</dbReference>
<keyword evidence="6 11" id="KW-0862">Zinc</keyword>
<dbReference type="SUPFAM" id="SSF50447">
    <property type="entry name" value="Translation proteins"/>
    <property type="match status" value="1"/>
</dbReference>
<dbReference type="NCBIfam" id="TIGR00344">
    <property type="entry name" value="alaS"/>
    <property type="match status" value="1"/>
</dbReference>
<dbReference type="InterPro" id="IPR023033">
    <property type="entry name" value="Ala_tRNA_ligase_euk/bac"/>
</dbReference>
<evidence type="ECO:0000256" key="2">
    <source>
        <dbReference type="ARBA" id="ARBA00022555"/>
    </source>
</evidence>
<evidence type="ECO:0000313" key="15">
    <source>
        <dbReference type="Proteomes" id="UP000321479"/>
    </source>
</evidence>
<dbReference type="FunFam" id="3.10.310.40:FF:000001">
    <property type="entry name" value="Alanine--tRNA ligase"/>
    <property type="match status" value="1"/>
</dbReference>
<dbReference type="CDD" id="cd00673">
    <property type="entry name" value="AlaRS_core"/>
    <property type="match status" value="1"/>
</dbReference>
<feature type="binding site" evidence="11">
    <location>
        <position position="592"/>
    </location>
    <ligand>
        <name>Zn(2+)</name>
        <dbReference type="ChEBI" id="CHEBI:29105"/>
    </ligand>
</feature>
<keyword evidence="11" id="KW-0963">Cytoplasm</keyword>